<dbReference type="InterPro" id="IPR000623">
    <property type="entry name" value="Shikimate_kinase/TSH1"/>
</dbReference>
<evidence type="ECO:0000256" key="7">
    <source>
        <dbReference type="ARBA" id="ARBA00022777"/>
    </source>
</evidence>
<evidence type="ECO:0000256" key="4">
    <source>
        <dbReference type="ARBA" id="ARBA00022605"/>
    </source>
</evidence>
<dbReference type="InterPro" id="IPR023000">
    <property type="entry name" value="Shikimate_kinase_CS"/>
</dbReference>
<dbReference type="InterPro" id="IPR031322">
    <property type="entry name" value="Shikimate/glucono_kinase"/>
</dbReference>
<keyword evidence="7 11" id="KW-0418">Kinase</keyword>
<comment type="cofactor">
    <cofactor evidence="11">
        <name>Mg(2+)</name>
        <dbReference type="ChEBI" id="CHEBI:18420"/>
    </cofactor>
    <text evidence="11">Binds 1 Mg(2+) ion per subunit.</text>
</comment>
<feature type="binding site" evidence="11">
    <location>
        <position position="34"/>
    </location>
    <ligand>
        <name>substrate</name>
    </ligand>
</feature>
<accession>A0A1Z5HX72</accession>
<feature type="binding site" evidence="11">
    <location>
        <position position="118"/>
    </location>
    <ligand>
        <name>ATP</name>
        <dbReference type="ChEBI" id="CHEBI:30616"/>
    </ligand>
</feature>
<dbReference type="NCBIfam" id="NF010553">
    <property type="entry name" value="PRK13947.1"/>
    <property type="match status" value="1"/>
</dbReference>
<evidence type="ECO:0000313" key="13">
    <source>
        <dbReference type="Proteomes" id="UP000197032"/>
    </source>
</evidence>
<feature type="binding site" evidence="11">
    <location>
        <position position="137"/>
    </location>
    <ligand>
        <name>substrate</name>
    </ligand>
</feature>
<comment type="catalytic activity">
    <reaction evidence="10 11">
        <text>shikimate + ATP = 3-phosphoshikimate + ADP + H(+)</text>
        <dbReference type="Rhea" id="RHEA:13121"/>
        <dbReference type="ChEBI" id="CHEBI:15378"/>
        <dbReference type="ChEBI" id="CHEBI:30616"/>
        <dbReference type="ChEBI" id="CHEBI:36208"/>
        <dbReference type="ChEBI" id="CHEBI:145989"/>
        <dbReference type="ChEBI" id="CHEBI:456216"/>
        <dbReference type="EC" id="2.7.1.71"/>
    </reaction>
</comment>
<evidence type="ECO:0000256" key="9">
    <source>
        <dbReference type="ARBA" id="ARBA00023141"/>
    </source>
</evidence>
<evidence type="ECO:0000313" key="12">
    <source>
        <dbReference type="EMBL" id="GAW94126.1"/>
    </source>
</evidence>
<proteinExistence type="inferred from homology"/>
<comment type="caution">
    <text evidence="11">Lacks conserved residue(s) required for the propagation of feature annotation.</text>
</comment>
<dbReference type="HAMAP" id="MF_00109">
    <property type="entry name" value="Shikimate_kinase"/>
    <property type="match status" value="1"/>
</dbReference>
<dbReference type="GO" id="GO:0004765">
    <property type="term" value="F:shikimate kinase activity"/>
    <property type="evidence" value="ECO:0007669"/>
    <property type="project" value="UniProtKB-UniRule"/>
</dbReference>
<organism evidence="12 13">
    <name type="scientific">Calderihabitans maritimus</name>
    <dbReference type="NCBI Taxonomy" id="1246530"/>
    <lineage>
        <taxon>Bacteria</taxon>
        <taxon>Bacillati</taxon>
        <taxon>Bacillota</taxon>
        <taxon>Clostridia</taxon>
        <taxon>Neomoorellales</taxon>
        <taxon>Calderihabitantaceae</taxon>
        <taxon>Calderihabitans</taxon>
    </lineage>
</organism>
<feature type="binding site" evidence="11">
    <location>
        <position position="80"/>
    </location>
    <ligand>
        <name>substrate</name>
    </ligand>
</feature>
<dbReference type="Pfam" id="PF01202">
    <property type="entry name" value="SKI"/>
    <property type="match status" value="1"/>
</dbReference>
<dbReference type="RefSeq" id="WP_088555134.1">
    <property type="nucleotide sequence ID" value="NZ_BDGJ01000198.1"/>
</dbReference>
<evidence type="ECO:0000256" key="1">
    <source>
        <dbReference type="ARBA" id="ARBA00004842"/>
    </source>
</evidence>
<dbReference type="GO" id="GO:0009423">
    <property type="term" value="P:chorismate biosynthetic process"/>
    <property type="evidence" value="ECO:0007669"/>
    <property type="project" value="UniProtKB-UniRule"/>
</dbReference>
<sequence>MKKNVVLIGFMGTGKSSVGRRLAKILKMDFVDTDAEIEKLTGLTVAQIFARHGEKRFRSEEELIVKKVARRQNCVIATGGGVVLNPENVKNLKETGVIICLTAEPETILERVKRRNTRPLLPRGSTVERVNELMEQRRAYYEAAADYTVDTTHLTREEVVKEILKLLEKGDMKCEEPSG</sequence>
<dbReference type="GO" id="GO:0008652">
    <property type="term" value="P:amino acid biosynthetic process"/>
    <property type="evidence" value="ECO:0007669"/>
    <property type="project" value="UniProtKB-KW"/>
</dbReference>
<name>A0A1Z5HX72_9FIRM</name>
<dbReference type="PANTHER" id="PTHR21087">
    <property type="entry name" value="SHIKIMATE KINASE"/>
    <property type="match status" value="1"/>
</dbReference>
<keyword evidence="13" id="KW-1185">Reference proteome</keyword>
<dbReference type="OrthoDB" id="9800332at2"/>
<comment type="similarity">
    <text evidence="2 11">Belongs to the shikimate kinase family.</text>
</comment>
<dbReference type="PRINTS" id="PR01100">
    <property type="entry name" value="SHIKIMTKNASE"/>
</dbReference>
<protein>
    <recommendedName>
        <fullName evidence="3 11">Shikimate kinase</fullName>
        <shortName evidence="11">SK</shortName>
        <ecNumber evidence="3 11">2.7.1.71</ecNumber>
    </recommendedName>
</protein>
<evidence type="ECO:0000256" key="5">
    <source>
        <dbReference type="ARBA" id="ARBA00022679"/>
    </source>
</evidence>
<dbReference type="UniPathway" id="UPA00053">
    <property type="reaction ID" value="UER00088"/>
</dbReference>
<dbReference type="GO" id="GO:0005524">
    <property type="term" value="F:ATP binding"/>
    <property type="evidence" value="ECO:0007669"/>
    <property type="project" value="UniProtKB-UniRule"/>
</dbReference>
<evidence type="ECO:0000256" key="3">
    <source>
        <dbReference type="ARBA" id="ARBA00012154"/>
    </source>
</evidence>
<dbReference type="EC" id="2.7.1.71" evidence="3 11"/>
<keyword evidence="8 11" id="KW-0067">ATP-binding</keyword>
<evidence type="ECO:0000256" key="6">
    <source>
        <dbReference type="ARBA" id="ARBA00022741"/>
    </source>
</evidence>
<dbReference type="GO" id="GO:0000287">
    <property type="term" value="F:magnesium ion binding"/>
    <property type="evidence" value="ECO:0007669"/>
    <property type="project" value="UniProtKB-UniRule"/>
</dbReference>
<keyword evidence="11" id="KW-0479">Metal-binding</keyword>
<evidence type="ECO:0000256" key="8">
    <source>
        <dbReference type="ARBA" id="ARBA00022840"/>
    </source>
</evidence>
<dbReference type="Gene3D" id="3.40.50.300">
    <property type="entry name" value="P-loop containing nucleotide triphosphate hydrolases"/>
    <property type="match status" value="1"/>
</dbReference>
<comment type="pathway">
    <text evidence="1 11">Metabolic intermediate biosynthesis; chorismate biosynthesis; chorismate from D-erythrose 4-phosphate and phosphoenolpyruvate: step 5/7.</text>
</comment>
<comment type="subunit">
    <text evidence="11">Monomer.</text>
</comment>
<dbReference type="Proteomes" id="UP000197032">
    <property type="component" value="Unassembled WGS sequence"/>
</dbReference>
<feature type="binding site" evidence="11">
    <location>
        <position position="58"/>
    </location>
    <ligand>
        <name>substrate</name>
    </ligand>
</feature>
<evidence type="ECO:0000256" key="11">
    <source>
        <dbReference type="HAMAP-Rule" id="MF_00109"/>
    </source>
</evidence>
<dbReference type="SUPFAM" id="SSF52540">
    <property type="entry name" value="P-loop containing nucleoside triphosphate hydrolases"/>
    <property type="match status" value="1"/>
</dbReference>
<keyword evidence="5 11" id="KW-0808">Transferase</keyword>
<feature type="binding site" evidence="11">
    <location>
        <begin position="12"/>
        <end position="17"/>
    </location>
    <ligand>
        <name>ATP</name>
        <dbReference type="ChEBI" id="CHEBI:30616"/>
    </ligand>
</feature>
<feature type="binding site" evidence="11">
    <location>
        <position position="16"/>
    </location>
    <ligand>
        <name>Mg(2+)</name>
        <dbReference type="ChEBI" id="CHEBI:18420"/>
    </ligand>
</feature>
<dbReference type="GO" id="GO:0005829">
    <property type="term" value="C:cytosol"/>
    <property type="evidence" value="ECO:0007669"/>
    <property type="project" value="TreeGrafter"/>
</dbReference>
<dbReference type="PANTHER" id="PTHR21087:SF16">
    <property type="entry name" value="SHIKIMATE KINASE 1, CHLOROPLASTIC"/>
    <property type="match status" value="1"/>
</dbReference>
<comment type="subcellular location">
    <subcellularLocation>
        <location evidence="11">Cytoplasm</location>
    </subcellularLocation>
</comment>
<keyword evidence="11" id="KW-0963">Cytoplasm</keyword>
<dbReference type="CDD" id="cd00464">
    <property type="entry name" value="SK"/>
    <property type="match status" value="1"/>
</dbReference>
<dbReference type="PROSITE" id="PS01128">
    <property type="entry name" value="SHIKIMATE_KINASE"/>
    <property type="match status" value="1"/>
</dbReference>
<gene>
    <name evidence="11" type="primary">aroK</name>
    <name evidence="12" type="ORF">KKC1_32400</name>
</gene>
<comment type="caution">
    <text evidence="12">The sequence shown here is derived from an EMBL/GenBank/DDBJ whole genome shotgun (WGS) entry which is preliminary data.</text>
</comment>
<dbReference type="EMBL" id="BDGJ01000198">
    <property type="protein sequence ID" value="GAW94126.1"/>
    <property type="molecule type" value="Genomic_DNA"/>
</dbReference>
<keyword evidence="11" id="KW-0460">Magnesium</keyword>
<reference evidence="13" key="1">
    <citation type="journal article" date="2017" name="Appl. Environ. Microbiol.">
        <title>Genomic Analysis of Calderihabitans maritimus KKC1, a Thermophilic, Hydrogenogenic, Carboxydotrophic Bacterium Isolated from Marine Sediment.</title>
        <authorList>
            <person name="Omae K."/>
            <person name="Yoneda Y."/>
            <person name="Fukuyama Y."/>
            <person name="Yoshida T."/>
            <person name="Sako Y."/>
        </authorList>
    </citation>
    <scope>NUCLEOTIDE SEQUENCE [LARGE SCALE GENOMIC DNA]</scope>
    <source>
        <strain evidence="13">KKC1</strain>
    </source>
</reference>
<dbReference type="AlphaFoldDB" id="A0A1Z5HX72"/>
<keyword evidence="9 11" id="KW-0057">Aromatic amino acid biosynthesis</keyword>
<keyword evidence="4 11" id="KW-0028">Amino-acid biosynthesis</keyword>
<evidence type="ECO:0000256" key="2">
    <source>
        <dbReference type="ARBA" id="ARBA00006997"/>
    </source>
</evidence>
<dbReference type="GO" id="GO:0009073">
    <property type="term" value="P:aromatic amino acid family biosynthetic process"/>
    <property type="evidence" value="ECO:0007669"/>
    <property type="project" value="UniProtKB-KW"/>
</dbReference>
<comment type="function">
    <text evidence="11">Catalyzes the specific phosphorylation of the 3-hydroxyl group of shikimic acid using ATP as a cosubstrate.</text>
</comment>
<dbReference type="InterPro" id="IPR027417">
    <property type="entry name" value="P-loop_NTPase"/>
</dbReference>
<keyword evidence="6 11" id="KW-0547">Nucleotide-binding</keyword>
<evidence type="ECO:0000256" key="10">
    <source>
        <dbReference type="ARBA" id="ARBA00048567"/>
    </source>
</evidence>